<evidence type="ECO:0000256" key="5">
    <source>
        <dbReference type="ARBA" id="ARBA00022737"/>
    </source>
</evidence>
<keyword evidence="6" id="KW-0547">Nucleotide-binding</keyword>
<keyword evidence="8" id="KW-1278">Translocase</keyword>
<dbReference type="PANTHER" id="PTHR43553">
    <property type="entry name" value="HEAVY METAL TRANSPORTER"/>
    <property type="match status" value="1"/>
</dbReference>
<sequence>MIELKNVCFSYIQGCKENGLHNINLTIRDGEVVLLCGESGCGKTTLTRLINGLIPNYYEGSLTGEVMLNGRAVNNLPLYETAKMVGSVFQNPRSQFFNVDTTSELAFGCENMGLPIEEIQRRIDETVCDFKIETLMGRSIFKLSGGEKQKIACASVSTCHPDIFVLDEPSSNLDTSSIEDLRELIVMWKSKGKTIIIAEHRLYFLRELADRILYMKEGRIKEEFTSREMKAMSLSRLSGMGLRSLFLYSLSKCKSGLSQKQGYVSLSGFVFSYKNQHPAIEIHNLSIPEGGIIAVIGHNGAGKSTFARCLCGLEKSCKGVMSVGGKSFNGRNRLKHFYMVMQDVNHQLFTESVLDEILLSMDKEDSQRAEDILNSLDLLSFKDMHPMSLSGGQKQRVAIASAVASQKEFILFDEPTSGLDFKHMQQVSDNLKQLNQMGKTLFIISHDLELILRSCTHVLHFEKGRVIDNYPIDDSGEKKVVSFFVKASEERGGTPDCLCV</sequence>
<dbReference type="PROSITE" id="PS00211">
    <property type="entry name" value="ABC_TRANSPORTER_1"/>
    <property type="match status" value="1"/>
</dbReference>
<comment type="function">
    <text evidence="10">Probably part of an ABC transporter complex. Responsible for energy coupling to the transport system.</text>
</comment>
<name>A0A369BDC7_9FIRM</name>
<comment type="caution">
    <text evidence="12">The sequence shown here is derived from an EMBL/GenBank/DDBJ whole genome shotgun (WGS) entry which is preliminary data.</text>
</comment>
<dbReference type="PROSITE" id="PS50893">
    <property type="entry name" value="ABC_TRANSPORTER_2"/>
    <property type="match status" value="2"/>
</dbReference>
<evidence type="ECO:0000256" key="6">
    <source>
        <dbReference type="ARBA" id="ARBA00022741"/>
    </source>
</evidence>
<evidence type="ECO:0000256" key="4">
    <source>
        <dbReference type="ARBA" id="ARBA00022475"/>
    </source>
</evidence>
<dbReference type="InterPro" id="IPR027417">
    <property type="entry name" value="P-loop_NTPase"/>
</dbReference>
<proteinExistence type="inferred from homology"/>
<keyword evidence="13" id="KW-1185">Reference proteome</keyword>
<dbReference type="GO" id="GO:0005524">
    <property type="term" value="F:ATP binding"/>
    <property type="evidence" value="ECO:0007669"/>
    <property type="project" value="UniProtKB-KW"/>
</dbReference>
<evidence type="ECO:0000256" key="8">
    <source>
        <dbReference type="ARBA" id="ARBA00022967"/>
    </source>
</evidence>
<protein>
    <submittedName>
        <fullName evidence="12">Energy-coupling factor transport system ATP-binding protein</fullName>
    </submittedName>
</protein>
<comment type="similarity">
    <text evidence="2">Belongs to the ABC transporter superfamily.</text>
</comment>
<evidence type="ECO:0000313" key="13">
    <source>
        <dbReference type="Proteomes" id="UP000253034"/>
    </source>
</evidence>
<evidence type="ECO:0000256" key="2">
    <source>
        <dbReference type="ARBA" id="ARBA00005417"/>
    </source>
</evidence>
<evidence type="ECO:0000259" key="11">
    <source>
        <dbReference type="PROSITE" id="PS50893"/>
    </source>
</evidence>
<evidence type="ECO:0000256" key="9">
    <source>
        <dbReference type="ARBA" id="ARBA00023136"/>
    </source>
</evidence>
<dbReference type="Gene3D" id="3.40.50.300">
    <property type="entry name" value="P-loop containing nucleotide triphosphate hydrolases"/>
    <property type="match status" value="2"/>
</dbReference>
<evidence type="ECO:0000256" key="10">
    <source>
        <dbReference type="ARBA" id="ARBA00025157"/>
    </source>
</evidence>
<organism evidence="12 13">
    <name type="scientific">Anaerobacterium chartisolvens</name>
    <dbReference type="NCBI Taxonomy" id="1297424"/>
    <lineage>
        <taxon>Bacteria</taxon>
        <taxon>Bacillati</taxon>
        <taxon>Bacillota</taxon>
        <taxon>Clostridia</taxon>
        <taxon>Eubacteriales</taxon>
        <taxon>Oscillospiraceae</taxon>
        <taxon>Anaerobacterium</taxon>
    </lineage>
</organism>
<feature type="domain" description="ABC transporter" evidence="11">
    <location>
        <begin position="264"/>
        <end position="488"/>
    </location>
</feature>
<dbReference type="InterPro" id="IPR050095">
    <property type="entry name" value="ECF_ABC_transporter_ATP-bd"/>
</dbReference>
<keyword evidence="9" id="KW-0472">Membrane</keyword>
<dbReference type="OrthoDB" id="501320at2"/>
<dbReference type="CDD" id="cd03225">
    <property type="entry name" value="ABC_cobalt_CbiO_domain1"/>
    <property type="match status" value="1"/>
</dbReference>
<dbReference type="EMBL" id="QPJT01000003">
    <property type="protein sequence ID" value="RCX19401.1"/>
    <property type="molecule type" value="Genomic_DNA"/>
</dbReference>
<keyword evidence="5" id="KW-0677">Repeat</keyword>
<dbReference type="SMART" id="SM00382">
    <property type="entry name" value="AAA"/>
    <property type="match status" value="2"/>
</dbReference>
<evidence type="ECO:0000256" key="1">
    <source>
        <dbReference type="ARBA" id="ARBA00004202"/>
    </source>
</evidence>
<reference evidence="12 13" key="1">
    <citation type="submission" date="2018-07" db="EMBL/GenBank/DDBJ databases">
        <title>Genomic Encyclopedia of Type Strains, Phase IV (KMG-IV): sequencing the most valuable type-strain genomes for metagenomic binning, comparative biology and taxonomic classification.</title>
        <authorList>
            <person name="Goeker M."/>
        </authorList>
    </citation>
    <scope>NUCLEOTIDE SEQUENCE [LARGE SCALE GENOMIC DNA]</scope>
    <source>
        <strain evidence="12 13">DSM 27016</strain>
    </source>
</reference>
<dbReference type="PANTHER" id="PTHR43553:SF23">
    <property type="entry name" value="ABC TRANSPORTER ATP-BINDING COMPONENT"/>
    <property type="match status" value="1"/>
</dbReference>
<dbReference type="InterPro" id="IPR003439">
    <property type="entry name" value="ABC_transporter-like_ATP-bd"/>
</dbReference>
<keyword evidence="7 12" id="KW-0067">ATP-binding</keyword>
<dbReference type="Pfam" id="PF00005">
    <property type="entry name" value="ABC_tran"/>
    <property type="match status" value="2"/>
</dbReference>
<feature type="domain" description="ABC transporter" evidence="11">
    <location>
        <begin position="2"/>
        <end position="242"/>
    </location>
</feature>
<dbReference type="InterPro" id="IPR003593">
    <property type="entry name" value="AAA+_ATPase"/>
</dbReference>
<dbReference type="GO" id="GO:0016887">
    <property type="term" value="F:ATP hydrolysis activity"/>
    <property type="evidence" value="ECO:0007669"/>
    <property type="project" value="InterPro"/>
</dbReference>
<dbReference type="AlphaFoldDB" id="A0A369BDC7"/>
<dbReference type="RefSeq" id="WP_114296466.1">
    <property type="nucleotide sequence ID" value="NZ_QPJT01000003.1"/>
</dbReference>
<evidence type="ECO:0000256" key="3">
    <source>
        <dbReference type="ARBA" id="ARBA00022448"/>
    </source>
</evidence>
<dbReference type="SUPFAM" id="SSF52540">
    <property type="entry name" value="P-loop containing nucleoside triphosphate hydrolases"/>
    <property type="match status" value="2"/>
</dbReference>
<dbReference type="InterPro" id="IPR017871">
    <property type="entry name" value="ABC_transporter-like_CS"/>
</dbReference>
<dbReference type="Proteomes" id="UP000253034">
    <property type="component" value="Unassembled WGS sequence"/>
</dbReference>
<keyword evidence="3" id="KW-0813">Transport</keyword>
<keyword evidence="4" id="KW-1003">Cell membrane</keyword>
<dbReference type="GO" id="GO:0043190">
    <property type="term" value="C:ATP-binding cassette (ABC) transporter complex"/>
    <property type="evidence" value="ECO:0007669"/>
    <property type="project" value="TreeGrafter"/>
</dbReference>
<evidence type="ECO:0000256" key="7">
    <source>
        <dbReference type="ARBA" id="ARBA00022840"/>
    </source>
</evidence>
<comment type="subcellular location">
    <subcellularLocation>
        <location evidence="1">Cell membrane</location>
        <topology evidence="1">Peripheral membrane protein</topology>
    </subcellularLocation>
</comment>
<accession>A0A369BDC7</accession>
<gene>
    <name evidence="12" type="ORF">DFR58_103146</name>
</gene>
<evidence type="ECO:0000313" key="12">
    <source>
        <dbReference type="EMBL" id="RCX19401.1"/>
    </source>
</evidence>
<dbReference type="GO" id="GO:0042626">
    <property type="term" value="F:ATPase-coupled transmembrane transporter activity"/>
    <property type="evidence" value="ECO:0007669"/>
    <property type="project" value="TreeGrafter"/>
</dbReference>
<dbReference type="InterPro" id="IPR015856">
    <property type="entry name" value="ABC_transpr_CbiO/EcfA_su"/>
</dbReference>